<proteinExistence type="predicted"/>
<dbReference type="EMBL" id="JAKIXB020000028">
    <property type="protein sequence ID" value="KAL1596744.1"/>
    <property type="molecule type" value="Genomic_DNA"/>
</dbReference>
<protein>
    <submittedName>
        <fullName evidence="2">Uncharacterized protein</fullName>
    </submittedName>
</protein>
<evidence type="ECO:0000256" key="1">
    <source>
        <dbReference type="SAM" id="MobiDB-lite"/>
    </source>
</evidence>
<name>A0ABR3QXX8_9PLEO</name>
<evidence type="ECO:0000313" key="3">
    <source>
        <dbReference type="Proteomes" id="UP001521222"/>
    </source>
</evidence>
<reference evidence="2 3" key="1">
    <citation type="submission" date="2024-02" db="EMBL/GenBank/DDBJ databases">
        <title>De novo assembly and annotation of 12 fungi associated with fruit tree decline syndrome in Ontario, Canada.</title>
        <authorList>
            <person name="Sulman M."/>
            <person name="Ellouze W."/>
            <person name="Ilyukhin E."/>
        </authorList>
    </citation>
    <scope>NUCLEOTIDE SEQUENCE [LARGE SCALE GENOMIC DNA]</scope>
    <source>
        <strain evidence="2 3">M97-236</strain>
    </source>
</reference>
<evidence type="ECO:0000313" key="2">
    <source>
        <dbReference type="EMBL" id="KAL1596744.1"/>
    </source>
</evidence>
<sequence length="203" mass="23688">METYTDSRGSDKPPLTIEDISFDYDRSQMRDPRATPGRKARPYYEKYDDIPVKLLEDLQKTRSVFKAERPKGRLTNAVKDDMINAESEKNPWASFYSIQQCYDKGREGSPTYDAAGFQLDYDKVCEWKRPKAYNKRRIVGGMSKAIEKGRSDEEQMFELFFTDPQEVKRSAKEYLQDQVSKDLGIGWHQIGPAQVKLWREKGF</sequence>
<keyword evidence="3" id="KW-1185">Reference proteome</keyword>
<dbReference type="Proteomes" id="UP001521222">
    <property type="component" value="Unassembled WGS sequence"/>
</dbReference>
<gene>
    <name evidence="2" type="ORF">SLS59_007775</name>
</gene>
<accession>A0ABR3QXX8</accession>
<feature type="compositionally biased region" description="Basic and acidic residues" evidence="1">
    <location>
        <begin position="23"/>
        <end position="33"/>
    </location>
</feature>
<comment type="caution">
    <text evidence="2">The sequence shown here is derived from an EMBL/GenBank/DDBJ whole genome shotgun (WGS) entry which is preliminary data.</text>
</comment>
<feature type="region of interest" description="Disordered" evidence="1">
    <location>
        <begin position="1"/>
        <end position="42"/>
    </location>
</feature>
<organism evidence="2 3">
    <name type="scientific">Nothophoma quercina</name>
    <dbReference type="NCBI Taxonomy" id="749835"/>
    <lineage>
        <taxon>Eukaryota</taxon>
        <taxon>Fungi</taxon>
        <taxon>Dikarya</taxon>
        <taxon>Ascomycota</taxon>
        <taxon>Pezizomycotina</taxon>
        <taxon>Dothideomycetes</taxon>
        <taxon>Pleosporomycetidae</taxon>
        <taxon>Pleosporales</taxon>
        <taxon>Pleosporineae</taxon>
        <taxon>Didymellaceae</taxon>
        <taxon>Nothophoma</taxon>
    </lineage>
</organism>